<dbReference type="Proteomes" id="UP000515465">
    <property type="component" value="Chromosome"/>
</dbReference>
<gene>
    <name evidence="1" type="ORF">HB778_32010</name>
</gene>
<evidence type="ECO:0000313" key="1">
    <source>
        <dbReference type="EMBL" id="QND61491.1"/>
    </source>
</evidence>
<evidence type="ECO:0000313" key="2">
    <source>
        <dbReference type="Proteomes" id="UP000515465"/>
    </source>
</evidence>
<dbReference type="AlphaFoldDB" id="A0A7G6T409"/>
<reference evidence="1" key="1">
    <citation type="journal article" date="2020" name="Mol. Plant Microbe Interact.">
        <title>Complete genome sequences of four natural Pseudomonas isolates that catabolize a wide range of aromatic compounds relevant to lignin valorization.</title>
        <authorList>
            <person name="Hatmaker E.A."/>
            <person name="Presle G."/>
            <person name="Cannon O."/>
            <person name="Guss A.M."/>
            <person name="Elkins J.G."/>
        </authorList>
    </citation>
    <scope>NUCLEOTIDE SEQUENCE</scope>
    <source>
        <strain evidence="1">583</strain>
    </source>
</reference>
<accession>A0A7G6T409</accession>
<name>A0A7G6T409_9HYPH</name>
<dbReference type="EMBL" id="CP050296">
    <property type="protein sequence ID" value="QND61491.1"/>
    <property type="molecule type" value="Genomic_DNA"/>
</dbReference>
<protein>
    <submittedName>
        <fullName evidence="1">Uncharacterized protein</fullName>
    </submittedName>
</protein>
<dbReference type="RefSeq" id="WP_183465297.1">
    <property type="nucleotide sequence ID" value="NZ_CP050296.1"/>
</dbReference>
<sequence>MPIRKKATEAGIFDPSEVALLGRVFEHLRLDNQSPEARDAIASRIIANYMAGIQDEAELVSLSKQPLGR</sequence>
<organism evidence="1 2">
    <name type="scientific">Mesorhizobium huakuii</name>
    <dbReference type="NCBI Taxonomy" id="28104"/>
    <lineage>
        <taxon>Bacteria</taxon>
        <taxon>Pseudomonadati</taxon>
        <taxon>Pseudomonadota</taxon>
        <taxon>Alphaproteobacteria</taxon>
        <taxon>Hyphomicrobiales</taxon>
        <taxon>Phyllobacteriaceae</taxon>
        <taxon>Mesorhizobium</taxon>
    </lineage>
</organism>
<proteinExistence type="predicted"/>